<keyword evidence="1" id="KW-0812">Transmembrane</keyword>
<reference evidence="2 3" key="1">
    <citation type="submission" date="2021-03" db="EMBL/GenBank/DDBJ databases">
        <title>novel species isolated from a fishpond in China.</title>
        <authorList>
            <person name="Lu H."/>
            <person name="Cai Z."/>
        </authorList>
    </citation>
    <scope>NUCLEOTIDE SEQUENCE [LARGE SCALE GENOMIC DNA]</scope>
    <source>
        <strain evidence="2 3">JCM 31546</strain>
    </source>
</reference>
<feature type="transmembrane region" description="Helical" evidence="1">
    <location>
        <begin position="66"/>
        <end position="85"/>
    </location>
</feature>
<evidence type="ECO:0000313" key="3">
    <source>
        <dbReference type="Proteomes" id="UP000664698"/>
    </source>
</evidence>
<sequence length="98" mass="11328">MIVQASELLKYNEVLAVLKSKFSDYGVYEFDSKPQRSIIVRKSATVGVQITVRDTEIMIDACCPNIFVSGLIGFMSTIFPFYHNFEMKIRDFLRKTYN</sequence>
<organism evidence="2 3">
    <name type="scientific">Algoriphagus aestuariicola</name>
    <dbReference type="NCBI Taxonomy" id="1852016"/>
    <lineage>
        <taxon>Bacteria</taxon>
        <taxon>Pseudomonadati</taxon>
        <taxon>Bacteroidota</taxon>
        <taxon>Cytophagia</taxon>
        <taxon>Cytophagales</taxon>
        <taxon>Cyclobacteriaceae</taxon>
        <taxon>Algoriphagus</taxon>
    </lineage>
</organism>
<dbReference type="RefSeq" id="WP_206571554.1">
    <property type="nucleotide sequence ID" value="NZ_JAFKCW010000007.1"/>
</dbReference>
<proteinExistence type="predicted"/>
<evidence type="ECO:0000313" key="2">
    <source>
        <dbReference type="EMBL" id="MBN7803552.1"/>
    </source>
</evidence>
<keyword evidence="3" id="KW-1185">Reference proteome</keyword>
<dbReference type="EMBL" id="JAFKCW010000007">
    <property type="protein sequence ID" value="MBN7803552.1"/>
    <property type="molecule type" value="Genomic_DNA"/>
</dbReference>
<keyword evidence="1" id="KW-1133">Transmembrane helix</keyword>
<keyword evidence="1" id="KW-0472">Membrane</keyword>
<comment type="caution">
    <text evidence="2">The sequence shown here is derived from an EMBL/GenBank/DDBJ whole genome shotgun (WGS) entry which is preliminary data.</text>
</comment>
<name>A0ABS3BW83_9BACT</name>
<accession>A0ABS3BW83</accession>
<gene>
    <name evidence="2" type="ORF">J0A67_21970</name>
</gene>
<evidence type="ECO:0000256" key="1">
    <source>
        <dbReference type="SAM" id="Phobius"/>
    </source>
</evidence>
<dbReference type="Proteomes" id="UP000664698">
    <property type="component" value="Unassembled WGS sequence"/>
</dbReference>
<protein>
    <submittedName>
        <fullName evidence="2">Uncharacterized protein</fullName>
    </submittedName>
</protein>